<comment type="caution">
    <text evidence="1">The sequence shown here is derived from an EMBL/GenBank/DDBJ whole genome shotgun (WGS) entry which is preliminary data.</text>
</comment>
<reference evidence="1 2" key="1">
    <citation type="submission" date="2014-09" db="EMBL/GenBank/DDBJ databases">
        <title>Draft genome of Bradyrhizobium japonicum Is-34.</title>
        <authorList>
            <person name="Tsurumaru H."/>
            <person name="Yamakawa T."/>
            <person name="Hashimoto S."/>
            <person name="Okizaki K."/>
            <person name="Kanesaki Y."/>
            <person name="Yoshikawa H."/>
            <person name="Yajima S."/>
        </authorList>
    </citation>
    <scope>NUCLEOTIDE SEQUENCE [LARGE SCALE GENOMIC DNA]</scope>
    <source>
        <strain evidence="1 2">Is-34</strain>
    </source>
</reference>
<dbReference type="EMBL" id="JRPN01000004">
    <property type="protein sequence ID" value="KGT80465.1"/>
    <property type="molecule type" value="Genomic_DNA"/>
</dbReference>
<evidence type="ECO:0000313" key="2">
    <source>
        <dbReference type="Proteomes" id="UP000030377"/>
    </source>
</evidence>
<protein>
    <submittedName>
        <fullName evidence="1">Uncharacterized protein</fullName>
    </submittedName>
</protein>
<dbReference type="Proteomes" id="UP000030377">
    <property type="component" value="Unassembled WGS sequence"/>
</dbReference>
<name>A0A0A3Y1E1_BRAJP</name>
<sequence>MFPDLSAEKLIAELFRPPSDEGRPGSAHFVMPDGISGKRGLGRSVYVFDGSSQTSSLIV</sequence>
<evidence type="ECO:0000313" key="1">
    <source>
        <dbReference type="EMBL" id="KGT80465.1"/>
    </source>
</evidence>
<organism evidence="1 2">
    <name type="scientific">Bradyrhizobium japonicum</name>
    <dbReference type="NCBI Taxonomy" id="375"/>
    <lineage>
        <taxon>Bacteria</taxon>
        <taxon>Pseudomonadati</taxon>
        <taxon>Pseudomonadota</taxon>
        <taxon>Alphaproteobacteria</taxon>
        <taxon>Hyphomicrobiales</taxon>
        <taxon>Nitrobacteraceae</taxon>
        <taxon>Bradyrhizobium</taxon>
    </lineage>
</organism>
<gene>
    <name evidence="1" type="ORF">MA20_07700</name>
</gene>
<dbReference type="AlphaFoldDB" id="A0A0A3Y1E1"/>
<accession>A0A0A3Y1E1</accession>
<proteinExistence type="predicted"/>